<dbReference type="PANTHER" id="PTHR43020">
    <property type="entry name" value="CDK5 REGULATORY SUBUNIT-ASSOCIATED PROTEIN 1"/>
    <property type="match status" value="1"/>
</dbReference>
<name>X1DRR1_9ZZZZ</name>
<dbReference type="InterPro" id="IPR023404">
    <property type="entry name" value="rSAM_horseshoe"/>
</dbReference>
<evidence type="ECO:0000256" key="1">
    <source>
        <dbReference type="SAM" id="Phobius"/>
    </source>
</evidence>
<dbReference type="EMBL" id="BART01029260">
    <property type="protein sequence ID" value="GAG99081.1"/>
    <property type="molecule type" value="Genomic_DNA"/>
</dbReference>
<dbReference type="Gene3D" id="3.80.30.20">
    <property type="entry name" value="tm_1862 like domain"/>
    <property type="match status" value="1"/>
</dbReference>
<dbReference type="GO" id="GO:0051539">
    <property type="term" value="F:4 iron, 4 sulfur cluster binding"/>
    <property type="evidence" value="ECO:0007669"/>
    <property type="project" value="TreeGrafter"/>
</dbReference>
<dbReference type="SMART" id="SM00729">
    <property type="entry name" value="Elp3"/>
    <property type="match status" value="1"/>
</dbReference>
<dbReference type="GO" id="GO:0005829">
    <property type="term" value="C:cytosol"/>
    <property type="evidence" value="ECO:0007669"/>
    <property type="project" value="TreeGrafter"/>
</dbReference>
<reference evidence="3" key="1">
    <citation type="journal article" date="2014" name="Front. Microbiol.">
        <title>High frequency of phylogenetically diverse reductive dehalogenase-homologous genes in deep subseafloor sedimentary metagenomes.</title>
        <authorList>
            <person name="Kawai M."/>
            <person name="Futagami T."/>
            <person name="Toyoda A."/>
            <person name="Takaki Y."/>
            <person name="Nishi S."/>
            <person name="Hori S."/>
            <person name="Arai W."/>
            <person name="Tsubouchi T."/>
            <person name="Morono Y."/>
            <person name="Uchiyama I."/>
            <person name="Ito T."/>
            <person name="Fujiyama A."/>
            <person name="Inagaki F."/>
            <person name="Takami H."/>
        </authorList>
    </citation>
    <scope>NUCLEOTIDE SEQUENCE</scope>
    <source>
        <strain evidence="3">Expedition CK06-06</strain>
    </source>
</reference>
<keyword evidence="1" id="KW-0472">Membrane</keyword>
<dbReference type="InterPro" id="IPR007197">
    <property type="entry name" value="rSAM"/>
</dbReference>
<dbReference type="InterPro" id="IPR058240">
    <property type="entry name" value="rSAM_sf"/>
</dbReference>
<evidence type="ECO:0000259" key="2">
    <source>
        <dbReference type="PROSITE" id="PS51918"/>
    </source>
</evidence>
<proteinExistence type="predicted"/>
<dbReference type="GO" id="GO:0035597">
    <property type="term" value="F:tRNA-2-methylthio-N(6)-dimethylallyladenosine(37) synthase activity"/>
    <property type="evidence" value="ECO:0007669"/>
    <property type="project" value="TreeGrafter"/>
</dbReference>
<keyword evidence="1" id="KW-1133">Transmembrane helix</keyword>
<organism evidence="3">
    <name type="scientific">marine sediment metagenome</name>
    <dbReference type="NCBI Taxonomy" id="412755"/>
    <lineage>
        <taxon>unclassified sequences</taxon>
        <taxon>metagenomes</taxon>
        <taxon>ecological metagenomes</taxon>
    </lineage>
</organism>
<gene>
    <name evidence="3" type="ORF">S01H4_51391</name>
</gene>
<comment type="caution">
    <text evidence="3">The sequence shown here is derived from an EMBL/GenBank/DDBJ whole genome shotgun (WGS) entry which is preliminary data.</text>
</comment>
<protein>
    <recommendedName>
        <fullName evidence="2">Radical SAM core domain-containing protein</fullName>
    </recommendedName>
</protein>
<dbReference type="PROSITE" id="PS51918">
    <property type="entry name" value="RADICAL_SAM"/>
    <property type="match status" value="1"/>
</dbReference>
<dbReference type="InterPro" id="IPR006638">
    <property type="entry name" value="Elp3/MiaA/NifB-like_rSAM"/>
</dbReference>
<accession>X1DRR1</accession>
<dbReference type="PANTHER" id="PTHR43020:SF2">
    <property type="entry name" value="MITOCHONDRIAL TRNA METHYLTHIOTRANSFERASE CDK5RAP1"/>
    <property type="match status" value="1"/>
</dbReference>
<feature type="transmembrane region" description="Helical" evidence="1">
    <location>
        <begin position="139"/>
        <end position="163"/>
    </location>
</feature>
<evidence type="ECO:0000313" key="3">
    <source>
        <dbReference type="EMBL" id="GAG99081.1"/>
    </source>
</evidence>
<dbReference type="AlphaFoldDB" id="X1DRR1"/>
<dbReference type="SUPFAM" id="SSF102114">
    <property type="entry name" value="Radical SAM enzymes"/>
    <property type="match status" value="1"/>
</dbReference>
<dbReference type="Pfam" id="PF04055">
    <property type="entry name" value="Radical_SAM"/>
    <property type="match status" value="1"/>
</dbReference>
<sequence length="164" mass="18421">MVSSGVIEITLLGQNVNSYGKDLVDDLNFPKLLKSLSEISGLKRIRFITSHPKDFNSETIKVVVESESLCNHFHLPLQAGSNKVLKDMNRGYRKDEYLRLIEEIYNITPDTSITTDIIVGFPTETISAFIFFETSIDIFVLPIPVGPTSAITLFFLFSSVIIFI</sequence>
<feature type="domain" description="Radical SAM core" evidence="2">
    <location>
        <begin position="1"/>
        <end position="164"/>
    </location>
</feature>
<keyword evidence="1" id="KW-0812">Transmembrane</keyword>